<name>A0ABN9AJJ1_9NEOB</name>
<dbReference type="Proteomes" id="UP001162483">
    <property type="component" value="Unassembled WGS sequence"/>
</dbReference>
<gene>
    <name evidence="1" type="ORF">SPARVUS_LOCUS988797</name>
</gene>
<sequence length="46" mass="5174">MSLHKKISKALFISQNTVARVIQTFNKDGTATISQRRLGHPQKLIP</sequence>
<dbReference type="InterPro" id="IPR036388">
    <property type="entry name" value="WH-like_DNA-bd_sf"/>
</dbReference>
<comment type="caution">
    <text evidence="1">The sequence shown here is derived from an EMBL/GenBank/DDBJ whole genome shotgun (WGS) entry which is preliminary data.</text>
</comment>
<reference evidence="1" key="1">
    <citation type="submission" date="2023-05" db="EMBL/GenBank/DDBJ databases">
        <authorList>
            <person name="Stuckert A."/>
        </authorList>
    </citation>
    <scope>NUCLEOTIDE SEQUENCE</scope>
</reference>
<accession>A0ABN9AJJ1</accession>
<evidence type="ECO:0000313" key="2">
    <source>
        <dbReference type="Proteomes" id="UP001162483"/>
    </source>
</evidence>
<proteinExistence type="predicted"/>
<evidence type="ECO:0008006" key="3">
    <source>
        <dbReference type="Google" id="ProtNLM"/>
    </source>
</evidence>
<protein>
    <recommendedName>
        <fullName evidence="3">Transposase</fullName>
    </recommendedName>
</protein>
<dbReference type="Gene3D" id="1.10.10.10">
    <property type="entry name" value="Winged helix-like DNA-binding domain superfamily/Winged helix DNA-binding domain"/>
    <property type="match status" value="1"/>
</dbReference>
<evidence type="ECO:0000313" key="1">
    <source>
        <dbReference type="EMBL" id="CAI9536169.1"/>
    </source>
</evidence>
<dbReference type="EMBL" id="CATNWA010000303">
    <property type="protein sequence ID" value="CAI9536169.1"/>
    <property type="molecule type" value="Genomic_DNA"/>
</dbReference>
<organism evidence="1 2">
    <name type="scientific">Staurois parvus</name>
    <dbReference type="NCBI Taxonomy" id="386267"/>
    <lineage>
        <taxon>Eukaryota</taxon>
        <taxon>Metazoa</taxon>
        <taxon>Chordata</taxon>
        <taxon>Craniata</taxon>
        <taxon>Vertebrata</taxon>
        <taxon>Euteleostomi</taxon>
        <taxon>Amphibia</taxon>
        <taxon>Batrachia</taxon>
        <taxon>Anura</taxon>
        <taxon>Neobatrachia</taxon>
        <taxon>Ranoidea</taxon>
        <taxon>Ranidae</taxon>
        <taxon>Staurois</taxon>
    </lineage>
</organism>
<keyword evidence="2" id="KW-1185">Reference proteome</keyword>